<dbReference type="AlphaFoldDB" id="A0A975PE30"/>
<gene>
    <name evidence="2" type="ORF">KG104_16175</name>
</gene>
<keyword evidence="3" id="KW-1185">Reference proteome</keyword>
<dbReference type="Proteomes" id="UP000680588">
    <property type="component" value="Chromosome"/>
</dbReference>
<evidence type="ECO:0008006" key="4">
    <source>
        <dbReference type="Google" id="ProtNLM"/>
    </source>
</evidence>
<dbReference type="RefSeq" id="WP_207347709.1">
    <property type="nucleotide sequence ID" value="NZ_CP076456.1"/>
</dbReference>
<protein>
    <recommendedName>
        <fullName evidence="4">DUF4878 domain-containing protein</fullName>
    </recommendedName>
</protein>
<keyword evidence="1" id="KW-1133">Transmembrane helix</keyword>
<sequence>MQGTTSVIKAVATWLLALMLTIAAAVVVIYFVNAKVYGPGHQVSSYFDALQEGDGERALGLLAATVPQSNAALLDGDALRAAAADLELVQIGEPRDAGEDRVDIDVTYAMGAEEAQSTFRLARTEKHWFFFDQWSFVPSVLPTVTVSAPSQREAVLNGVQVALPEETTTFASFYPTRVEASYESEFFAAPAESGVLTSPRDTVSLVLATEATEALRNAVDAKVRDFLAGCTGAQDRLAPPGCPFFHFTDNRVQPPIVWEITQYPEVNIRSVSGKWVLSPLNGKARLTAEQTDLFSGVKSPLEVEKDFSFAAQLSVGAGEVSVTPLID</sequence>
<evidence type="ECO:0000313" key="2">
    <source>
        <dbReference type="EMBL" id="QWQ35960.1"/>
    </source>
</evidence>
<proteinExistence type="predicted"/>
<dbReference type="KEGG" id="asun:KG104_16175"/>
<keyword evidence="1" id="KW-0472">Membrane</keyword>
<accession>A0A975PE30</accession>
<dbReference type="EMBL" id="CP076456">
    <property type="protein sequence ID" value="QWQ35960.1"/>
    <property type="molecule type" value="Genomic_DNA"/>
</dbReference>
<organism evidence="2 3">
    <name type="scientific">Arthrobacter sunyaminii</name>
    <dbReference type="NCBI Taxonomy" id="2816859"/>
    <lineage>
        <taxon>Bacteria</taxon>
        <taxon>Bacillati</taxon>
        <taxon>Actinomycetota</taxon>
        <taxon>Actinomycetes</taxon>
        <taxon>Micrococcales</taxon>
        <taxon>Micrococcaceae</taxon>
        <taxon>Arthrobacter</taxon>
    </lineage>
</organism>
<name>A0A975PE30_9MICC</name>
<evidence type="ECO:0000256" key="1">
    <source>
        <dbReference type="SAM" id="Phobius"/>
    </source>
</evidence>
<keyword evidence="1" id="KW-0812">Transmembrane</keyword>
<evidence type="ECO:0000313" key="3">
    <source>
        <dbReference type="Proteomes" id="UP000680588"/>
    </source>
</evidence>
<feature type="transmembrane region" description="Helical" evidence="1">
    <location>
        <begin position="12"/>
        <end position="32"/>
    </location>
</feature>
<reference evidence="2" key="1">
    <citation type="submission" date="2021-06" db="EMBL/GenBank/DDBJ databases">
        <title>Novel species in genus Arthrobacter.</title>
        <authorList>
            <person name="Zhang G."/>
        </authorList>
    </citation>
    <scope>NUCLEOTIDE SEQUENCE</scope>
    <source>
        <strain evidence="2">Zg-ZUI122</strain>
    </source>
</reference>